<gene>
    <name evidence="1" type="ORF">LCGC14_1556120</name>
</gene>
<name>A0A0F9INV6_9ZZZZ</name>
<reference evidence="1" key="1">
    <citation type="journal article" date="2015" name="Nature">
        <title>Complex archaea that bridge the gap between prokaryotes and eukaryotes.</title>
        <authorList>
            <person name="Spang A."/>
            <person name="Saw J.H."/>
            <person name="Jorgensen S.L."/>
            <person name="Zaremba-Niedzwiedzka K."/>
            <person name="Martijn J."/>
            <person name="Lind A.E."/>
            <person name="van Eijk R."/>
            <person name="Schleper C."/>
            <person name="Guy L."/>
            <person name="Ettema T.J."/>
        </authorList>
    </citation>
    <scope>NUCLEOTIDE SEQUENCE</scope>
</reference>
<comment type="caution">
    <text evidence="1">The sequence shown here is derived from an EMBL/GenBank/DDBJ whole genome shotgun (WGS) entry which is preliminary data.</text>
</comment>
<proteinExistence type="predicted"/>
<protein>
    <submittedName>
        <fullName evidence="1">Uncharacterized protein</fullName>
    </submittedName>
</protein>
<accession>A0A0F9INV6</accession>
<sequence>MPPYQKHVPSEQVRSSGKTVHEMVVDITKGLITGAKEGIKADYLKDLYGWGAQIEMFDAFISIYYEEDKVYLKERERLQTEIAQINPNNTLLRMKVFRLYKEWFRLIAKKLARFKIFPPLPVSYAQGLGEIREVE</sequence>
<organism evidence="1">
    <name type="scientific">marine sediment metagenome</name>
    <dbReference type="NCBI Taxonomy" id="412755"/>
    <lineage>
        <taxon>unclassified sequences</taxon>
        <taxon>metagenomes</taxon>
        <taxon>ecological metagenomes</taxon>
    </lineage>
</organism>
<evidence type="ECO:0000313" key="1">
    <source>
        <dbReference type="EMBL" id="KKM50396.1"/>
    </source>
</evidence>
<dbReference type="EMBL" id="LAZR01011963">
    <property type="protein sequence ID" value="KKM50396.1"/>
    <property type="molecule type" value="Genomic_DNA"/>
</dbReference>
<dbReference type="AlphaFoldDB" id="A0A0F9INV6"/>